<reference evidence="1" key="1">
    <citation type="submission" date="2020-06" db="EMBL/GenBank/DDBJ databases">
        <title>Unique genomic features of the anaerobic methanotrophic archaea.</title>
        <authorList>
            <person name="Chadwick G.L."/>
            <person name="Skennerton C.T."/>
            <person name="Laso-Perez R."/>
            <person name="Leu A.O."/>
            <person name="Speth D.R."/>
            <person name="Yu H."/>
            <person name="Morgan-Lang C."/>
            <person name="Hatzenpichler R."/>
            <person name="Goudeau D."/>
            <person name="Malmstrom R."/>
            <person name="Brazelton W.J."/>
            <person name="Woyke T."/>
            <person name="Hallam S.J."/>
            <person name="Tyson G.W."/>
            <person name="Wegener G."/>
            <person name="Boetius A."/>
            <person name="Orphan V."/>
        </authorList>
    </citation>
    <scope>NUCLEOTIDE SEQUENCE</scope>
</reference>
<accession>A0A7G9YHL2</accession>
<dbReference type="AlphaFoldDB" id="A0A7G9YHL2"/>
<evidence type="ECO:0000313" key="1">
    <source>
        <dbReference type="EMBL" id="QNO47496.1"/>
    </source>
</evidence>
<organism evidence="1">
    <name type="scientific">Candidatus Methanogaster sp. ANME-2c ERB4</name>
    <dbReference type="NCBI Taxonomy" id="2759911"/>
    <lineage>
        <taxon>Archaea</taxon>
        <taxon>Methanobacteriati</taxon>
        <taxon>Methanobacteriota</taxon>
        <taxon>Stenosarchaea group</taxon>
        <taxon>Methanomicrobia</taxon>
        <taxon>Methanosarcinales</taxon>
        <taxon>ANME-2 cluster</taxon>
        <taxon>Candidatus Methanogasteraceae</taxon>
        <taxon>Candidatus Methanogaster</taxon>
    </lineage>
</organism>
<protein>
    <submittedName>
        <fullName evidence="1">Uncharacterized protein</fullName>
    </submittedName>
</protein>
<sequence>MNHNEIDEFKKIQPVIISAIATESGMSKDGLLELNKKLSGWIGETKINDLTDVIRVCKGRYDTESFMVGVLISSVITRNTIDVHFKKINDQRNANILYSNAEMEFL</sequence>
<dbReference type="EMBL" id="MT631264">
    <property type="protein sequence ID" value="QNO47496.1"/>
    <property type="molecule type" value="Genomic_DNA"/>
</dbReference>
<name>A0A7G9YHL2_9EURY</name>
<proteinExistence type="predicted"/>
<gene>
    <name evidence="1" type="ORF">MJFALNKJ_00029</name>
</gene>